<feature type="site" description="Deprotonates C-terminal active site Cys" evidence="8">
    <location>
        <position position="28"/>
    </location>
</feature>
<proteinExistence type="inferred from homology"/>
<evidence type="ECO:0000259" key="10">
    <source>
        <dbReference type="PROSITE" id="PS51352"/>
    </source>
</evidence>
<dbReference type="CDD" id="cd02947">
    <property type="entry name" value="TRX_family"/>
    <property type="match status" value="1"/>
</dbReference>
<feature type="site" description="Contributes to redox potential value" evidence="8">
    <location>
        <position position="35"/>
    </location>
</feature>
<dbReference type="RefSeq" id="WP_039722031.1">
    <property type="nucleotide sequence ID" value="NZ_CP037899.1"/>
</dbReference>
<dbReference type="NCBIfam" id="TIGR01068">
    <property type="entry name" value="thioredoxin"/>
    <property type="match status" value="1"/>
</dbReference>
<sequence length="111" mass="12438">MASQLIKSITSKEFENEVIKSPQVVVVDFWAEWCGPCHMLSPVLDELAKELDGKIKFVKVNVDQEPNLAYQYSIQSIPTLLIFKGGQIKGKQIGVTSKNQILNKIKDAEMS</sequence>
<dbReference type="FunFam" id="3.40.30.10:FF:000001">
    <property type="entry name" value="Thioredoxin"/>
    <property type="match status" value="1"/>
</dbReference>
<dbReference type="PRINTS" id="PR00421">
    <property type="entry name" value="THIOREDOXIN"/>
</dbReference>
<feature type="site" description="Contributes to redox potential value" evidence="8">
    <location>
        <position position="36"/>
    </location>
</feature>
<evidence type="ECO:0000256" key="6">
    <source>
        <dbReference type="NCBIfam" id="TIGR01068"/>
    </source>
</evidence>
<evidence type="ECO:0000256" key="3">
    <source>
        <dbReference type="ARBA" id="ARBA00022982"/>
    </source>
</evidence>
<reference evidence="11 13" key="1">
    <citation type="submission" date="2014-08" db="EMBL/GenBank/DDBJ databases">
        <title>Methylacidiphilum kamchatkense strain Kam1 draft genome sequence.</title>
        <authorList>
            <person name="Birkeland N.-K."/>
            <person name="Erikstad H.A."/>
        </authorList>
    </citation>
    <scope>NUCLEOTIDE SEQUENCE [LARGE SCALE GENOMIC DNA]</scope>
    <source>
        <strain evidence="11 13">Kam1</strain>
    </source>
</reference>
<dbReference type="SUPFAM" id="SSF52833">
    <property type="entry name" value="Thioredoxin-like"/>
    <property type="match status" value="1"/>
</dbReference>
<evidence type="ECO:0000256" key="8">
    <source>
        <dbReference type="PIRSR" id="PIRSR000077-1"/>
    </source>
</evidence>
<dbReference type="EMBL" id="JQNX01000008">
    <property type="protein sequence ID" value="KIE57941.1"/>
    <property type="molecule type" value="Genomic_DNA"/>
</dbReference>
<evidence type="ECO:0000256" key="7">
    <source>
        <dbReference type="PIRNR" id="PIRNR000077"/>
    </source>
</evidence>
<dbReference type="STRING" id="1202785.A946_09805"/>
<evidence type="ECO:0000256" key="1">
    <source>
        <dbReference type="ARBA" id="ARBA00008987"/>
    </source>
</evidence>
<dbReference type="InterPro" id="IPR017937">
    <property type="entry name" value="Thioredoxin_CS"/>
</dbReference>
<dbReference type="GO" id="GO:0015035">
    <property type="term" value="F:protein-disulfide reductase activity"/>
    <property type="evidence" value="ECO:0007669"/>
    <property type="project" value="UniProtKB-UniRule"/>
</dbReference>
<gene>
    <name evidence="11" type="ORF">A946_09805</name>
    <name evidence="12" type="ORF">kam1_1141</name>
</gene>
<dbReference type="PIRSF" id="PIRSF000077">
    <property type="entry name" value="Thioredoxin"/>
    <property type="match status" value="1"/>
</dbReference>
<feature type="disulfide bond" description="Redox-active" evidence="9">
    <location>
        <begin position="34"/>
        <end position="37"/>
    </location>
</feature>
<reference evidence="12" key="2">
    <citation type="journal article" date="2019" name="BMC Genomics">
        <title>Complete genome sequence analysis of the thermoacidophilic verrucomicrobial methanotroph 'Candidatus Methylacidiphilum kamchatkense' strain Kam1 and comparison with its closest relatives.</title>
        <authorList>
            <person name="Kruse T."/>
            <person name="Ratnadevi C.M."/>
            <person name="Erikstad H.A."/>
            <person name="Birkeland N.K."/>
        </authorList>
    </citation>
    <scope>NUCLEOTIDE SEQUENCE</scope>
    <source>
        <strain evidence="12">Kam1</strain>
    </source>
</reference>
<keyword evidence="2" id="KW-0813">Transport</keyword>
<feature type="domain" description="Thioredoxin" evidence="10">
    <location>
        <begin position="1"/>
        <end position="110"/>
    </location>
</feature>
<dbReference type="InterPro" id="IPR005746">
    <property type="entry name" value="Thioredoxin"/>
</dbReference>
<accession>A0A0C1RSM7</accession>
<dbReference type="EMBL" id="CP037899">
    <property type="protein sequence ID" value="QDQ42369.1"/>
    <property type="molecule type" value="Genomic_DNA"/>
</dbReference>
<dbReference type="KEGG" id="mkc:kam1_1141"/>
<dbReference type="GO" id="GO:0005737">
    <property type="term" value="C:cytoplasm"/>
    <property type="evidence" value="ECO:0007669"/>
    <property type="project" value="TreeGrafter"/>
</dbReference>
<name>A0A0C1RSM7_9BACT</name>
<dbReference type="PROSITE" id="PS51352">
    <property type="entry name" value="THIOREDOXIN_2"/>
    <property type="match status" value="1"/>
</dbReference>
<organism evidence="12 14">
    <name type="scientific">Methylacidiphilum kamchatkense Kam1</name>
    <dbReference type="NCBI Taxonomy" id="1202785"/>
    <lineage>
        <taxon>Bacteria</taxon>
        <taxon>Pseudomonadati</taxon>
        <taxon>Verrucomicrobiota</taxon>
        <taxon>Methylacidiphilae</taxon>
        <taxon>Methylacidiphilales</taxon>
        <taxon>Methylacidiphilaceae</taxon>
        <taxon>Methylacidiphilum (ex Ratnadevi et al. 2023)</taxon>
    </lineage>
</organism>
<reference evidence="14" key="3">
    <citation type="submission" date="2019-03" db="EMBL/GenBank/DDBJ databases">
        <title>Complete genome of Methylacidiphilum kamchatkense Kam1.</title>
        <authorList>
            <person name="Kruse T."/>
            <person name="Murarilal Ratnadevi C."/>
            <person name="Erikstad H.-A."/>
            <person name="Birkeland N.-K."/>
        </authorList>
    </citation>
    <scope>NUCLEOTIDE SEQUENCE [LARGE SCALE GENOMIC DNA]</scope>
    <source>
        <strain evidence="14">kam1</strain>
    </source>
</reference>
<dbReference type="PANTHER" id="PTHR45663">
    <property type="entry name" value="GEO12009P1"/>
    <property type="match status" value="1"/>
</dbReference>
<keyword evidence="13" id="KW-1185">Reference proteome</keyword>
<dbReference type="Proteomes" id="UP000315925">
    <property type="component" value="Chromosome"/>
</dbReference>
<evidence type="ECO:0000313" key="12">
    <source>
        <dbReference type="EMBL" id="QDQ42369.1"/>
    </source>
</evidence>
<protein>
    <recommendedName>
        <fullName evidence="6 7">Thioredoxin</fullName>
    </recommendedName>
</protein>
<dbReference type="Pfam" id="PF00085">
    <property type="entry name" value="Thioredoxin"/>
    <property type="match status" value="1"/>
</dbReference>
<evidence type="ECO:0000313" key="13">
    <source>
        <dbReference type="Proteomes" id="UP000031594"/>
    </source>
</evidence>
<dbReference type="Gene3D" id="3.40.30.10">
    <property type="entry name" value="Glutaredoxin"/>
    <property type="match status" value="1"/>
</dbReference>
<evidence type="ECO:0000313" key="14">
    <source>
        <dbReference type="Proteomes" id="UP000315925"/>
    </source>
</evidence>
<keyword evidence="3" id="KW-0249">Electron transport</keyword>
<evidence type="ECO:0000256" key="9">
    <source>
        <dbReference type="PIRSR" id="PIRSR000077-4"/>
    </source>
</evidence>
<feature type="active site" description="Nucleophile" evidence="8">
    <location>
        <position position="34"/>
    </location>
</feature>
<keyword evidence="4 9" id="KW-1015">Disulfide bond</keyword>
<evidence type="ECO:0000256" key="2">
    <source>
        <dbReference type="ARBA" id="ARBA00022448"/>
    </source>
</evidence>
<dbReference type="PROSITE" id="PS00194">
    <property type="entry name" value="THIOREDOXIN_1"/>
    <property type="match status" value="1"/>
</dbReference>
<evidence type="ECO:0000256" key="4">
    <source>
        <dbReference type="ARBA" id="ARBA00023157"/>
    </source>
</evidence>
<dbReference type="PANTHER" id="PTHR45663:SF11">
    <property type="entry name" value="GEO12009P1"/>
    <property type="match status" value="1"/>
</dbReference>
<evidence type="ECO:0000256" key="5">
    <source>
        <dbReference type="ARBA" id="ARBA00023284"/>
    </source>
</evidence>
<dbReference type="Proteomes" id="UP000031594">
    <property type="component" value="Unassembled WGS sequence"/>
</dbReference>
<dbReference type="InterPro" id="IPR013766">
    <property type="entry name" value="Thioredoxin_domain"/>
</dbReference>
<dbReference type="InterPro" id="IPR036249">
    <property type="entry name" value="Thioredoxin-like_sf"/>
</dbReference>
<dbReference type="AlphaFoldDB" id="A0A0C1RSM7"/>
<comment type="similarity">
    <text evidence="1 7">Belongs to the thioredoxin family.</text>
</comment>
<feature type="active site" description="Nucleophile" evidence="8">
    <location>
        <position position="37"/>
    </location>
</feature>
<dbReference type="OrthoDB" id="9790390at2"/>
<keyword evidence="5 9" id="KW-0676">Redox-active center</keyword>
<evidence type="ECO:0000313" key="11">
    <source>
        <dbReference type="EMBL" id="KIE57941.1"/>
    </source>
</evidence>